<dbReference type="Gene3D" id="3.40.50.2000">
    <property type="entry name" value="Glycogen Phosphorylase B"/>
    <property type="match status" value="1"/>
</dbReference>
<evidence type="ECO:0000313" key="4">
    <source>
        <dbReference type="Proteomes" id="UP000810252"/>
    </source>
</evidence>
<dbReference type="AlphaFoldDB" id="A0A9D9HFM0"/>
<dbReference type="EMBL" id="JADIMQ010000031">
    <property type="protein sequence ID" value="MBO8448052.1"/>
    <property type="molecule type" value="Genomic_DNA"/>
</dbReference>
<dbReference type="InterPro" id="IPR051199">
    <property type="entry name" value="LPS_LOS_Heptosyltrfase"/>
</dbReference>
<dbReference type="PANTHER" id="PTHR30160:SF22">
    <property type="entry name" value="LIPOPOLYSACCHARIDE CORE BIOSYNTHESIS PROTEIN"/>
    <property type="match status" value="1"/>
</dbReference>
<dbReference type="SUPFAM" id="SSF53756">
    <property type="entry name" value="UDP-Glycosyltransferase/glycogen phosphorylase"/>
    <property type="match status" value="1"/>
</dbReference>
<evidence type="ECO:0000256" key="2">
    <source>
        <dbReference type="ARBA" id="ARBA00022679"/>
    </source>
</evidence>
<sequence length="267" mass="29890">MFRLIGQAAREGVGYVADIHNSLRSRIIRICLRLRGAKVALFRKNRRKRASIKGRGLDIPPFRHNVLKFCDVFAELGFPVADPVPQRQRRPVPEVFGRKKGRWIGYAPFASKAMKIYPEEKSRALVDLMSEEFDRVFIFCGPGRELDFAREMEKAHPNVTAVFGRTDIWGELALMSNLDAVVTMDSSSMHLASLAGVPLVSVWGATHPAAGFMGYGYDIVKNCVQMDLPCRPCSIYGEGSCKYGDYRCFSGISPEMIMEKVASVEES</sequence>
<reference evidence="3" key="1">
    <citation type="submission" date="2020-10" db="EMBL/GenBank/DDBJ databases">
        <authorList>
            <person name="Gilroy R."/>
        </authorList>
    </citation>
    <scope>NUCLEOTIDE SEQUENCE</scope>
    <source>
        <strain evidence="3">20514</strain>
    </source>
</reference>
<dbReference type="CDD" id="cd03789">
    <property type="entry name" value="GT9_LPS_heptosyltransferase"/>
    <property type="match status" value="1"/>
</dbReference>
<dbReference type="Proteomes" id="UP000810252">
    <property type="component" value="Unassembled WGS sequence"/>
</dbReference>
<gene>
    <name evidence="3" type="ORF">IAC29_02130</name>
</gene>
<accession>A0A9D9HFM0</accession>
<keyword evidence="1" id="KW-0328">Glycosyltransferase</keyword>
<evidence type="ECO:0000313" key="3">
    <source>
        <dbReference type="EMBL" id="MBO8448052.1"/>
    </source>
</evidence>
<dbReference type="GO" id="GO:0005829">
    <property type="term" value="C:cytosol"/>
    <property type="evidence" value="ECO:0007669"/>
    <property type="project" value="TreeGrafter"/>
</dbReference>
<dbReference type="GO" id="GO:0009244">
    <property type="term" value="P:lipopolysaccharide core region biosynthetic process"/>
    <property type="evidence" value="ECO:0007669"/>
    <property type="project" value="TreeGrafter"/>
</dbReference>
<dbReference type="PANTHER" id="PTHR30160">
    <property type="entry name" value="TETRAACYLDISACCHARIDE 4'-KINASE-RELATED"/>
    <property type="match status" value="1"/>
</dbReference>
<keyword evidence="2" id="KW-0808">Transferase</keyword>
<dbReference type="GO" id="GO:0008713">
    <property type="term" value="F:ADP-heptose-lipopolysaccharide heptosyltransferase activity"/>
    <property type="evidence" value="ECO:0007669"/>
    <property type="project" value="TreeGrafter"/>
</dbReference>
<protein>
    <submittedName>
        <fullName evidence="3">Glycosyltransferase family 9 protein</fullName>
    </submittedName>
</protein>
<organism evidence="3 4">
    <name type="scientific">Candidatus Cryptobacteroides merdigallinarum</name>
    <dbReference type="NCBI Taxonomy" id="2840770"/>
    <lineage>
        <taxon>Bacteria</taxon>
        <taxon>Pseudomonadati</taxon>
        <taxon>Bacteroidota</taxon>
        <taxon>Bacteroidia</taxon>
        <taxon>Bacteroidales</taxon>
        <taxon>Candidatus Cryptobacteroides</taxon>
    </lineage>
</organism>
<dbReference type="InterPro" id="IPR002201">
    <property type="entry name" value="Glyco_trans_9"/>
</dbReference>
<comment type="caution">
    <text evidence="3">The sequence shown here is derived from an EMBL/GenBank/DDBJ whole genome shotgun (WGS) entry which is preliminary data.</text>
</comment>
<dbReference type="Pfam" id="PF01075">
    <property type="entry name" value="Glyco_transf_9"/>
    <property type="match status" value="1"/>
</dbReference>
<name>A0A9D9HFM0_9BACT</name>
<evidence type="ECO:0000256" key="1">
    <source>
        <dbReference type="ARBA" id="ARBA00022676"/>
    </source>
</evidence>
<proteinExistence type="predicted"/>
<reference evidence="3" key="2">
    <citation type="journal article" date="2021" name="PeerJ">
        <title>Extensive microbial diversity within the chicken gut microbiome revealed by metagenomics and culture.</title>
        <authorList>
            <person name="Gilroy R."/>
            <person name="Ravi A."/>
            <person name="Getino M."/>
            <person name="Pursley I."/>
            <person name="Horton D.L."/>
            <person name="Alikhan N.F."/>
            <person name="Baker D."/>
            <person name="Gharbi K."/>
            <person name="Hall N."/>
            <person name="Watson M."/>
            <person name="Adriaenssens E.M."/>
            <person name="Foster-Nyarko E."/>
            <person name="Jarju S."/>
            <person name="Secka A."/>
            <person name="Antonio M."/>
            <person name="Oren A."/>
            <person name="Chaudhuri R.R."/>
            <person name="La Ragione R."/>
            <person name="Hildebrand F."/>
            <person name="Pallen M.J."/>
        </authorList>
    </citation>
    <scope>NUCLEOTIDE SEQUENCE</scope>
    <source>
        <strain evidence="3">20514</strain>
    </source>
</reference>